<dbReference type="Pfam" id="PF06763">
    <property type="entry name" value="Minor_tail_Z"/>
    <property type="match status" value="1"/>
</dbReference>
<proteinExistence type="predicted"/>
<dbReference type="STRING" id="1129794.C427_2418"/>
<reference evidence="1 2" key="1">
    <citation type="journal article" date="2013" name="Genome Announc.">
        <title>Complete Genome Sequence of Glaciecola psychrophila Strain 170T.</title>
        <authorList>
            <person name="Yin J."/>
            <person name="Chen J."/>
            <person name="Liu G."/>
            <person name="Yu Y."/>
            <person name="Song L."/>
            <person name="Wang X."/>
            <person name="Qu X."/>
        </authorList>
    </citation>
    <scope>NUCLEOTIDE SEQUENCE [LARGE SCALE GENOMIC DNA]</scope>
    <source>
        <strain evidence="1 2">170</strain>
    </source>
</reference>
<dbReference type="AlphaFoldDB" id="K7A372"/>
<protein>
    <submittedName>
        <fullName evidence="1">Uncharacterized protein</fullName>
    </submittedName>
</protein>
<dbReference type="RefSeq" id="WP_007636479.1">
    <property type="nucleotide sequence ID" value="NC_020514.1"/>
</dbReference>
<keyword evidence="2" id="KW-1185">Reference proteome</keyword>
<name>K7A372_9ALTE</name>
<dbReference type="PATRIC" id="fig|1129794.4.peg.2398"/>
<evidence type="ECO:0000313" key="2">
    <source>
        <dbReference type="Proteomes" id="UP000011864"/>
    </source>
</evidence>
<dbReference type="OrthoDB" id="5518677at2"/>
<gene>
    <name evidence="1" type="ORF">C427_2418</name>
</gene>
<dbReference type="KEGG" id="gps:C427_2418"/>
<dbReference type="HOGENOM" id="CLU_1347853_0_0_6"/>
<dbReference type="EMBL" id="CP003837">
    <property type="protein sequence ID" value="AGH44527.1"/>
    <property type="molecule type" value="Genomic_DNA"/>
</dbReference>
<dbReference type="InterPro" id="IPR010633">
    <property type="entry name" value="Phage_lambda_GpZ"/>
</dbReference>
<organism evidence="1 2">
    <name type="scientific">Paraglaciecola psychrophila 170</name>
    <dbReference type="NCBI Taxonomy" id="1129794"/>
    <lineage>
        <taxon>Bacteria</taxon>
        <taxon>Pseudomonadati</taxon>
        <taxon>Pseudomonadota</taxon>
        <taxon>Gammaproteobacteria</taxon>
        <taxon>Alteromonadales</taxon>
        <taxon>Alteromonadaceae</taxon>
        <taxon>Paraglaciecola</taxon>
    </lineage>
</organism>
<sequence>MELSLKSDIKRLSYDLNKIKASAIPKATTQALNKTVKGVQSDLTKMLSKVTGIGQRDVRSDLKITKANKVSQTAKVDSSEGRAKNLINFVSKAYKKPNHFNAKLGKGKRRRYRAKGVTANAWRSRKTYDGTFIGTGKNGATLVFKRASGTTRTGKGKLKSISGPSIRQEFQRQYTKAFMQSKARQRFSKEMARAVKFQLSKIK</sequence>
<dbReference type="Proteomes" id="UP000011864">
    <property type="component" value="Chromosome"/>
</dbReference>
<accession>K7A372</accession>
<evidence type="ECO:0000313" key="1">
    <source>
        <dbReference type="EMBL" id="AGH44527.1"/>
    </source>
</evidence>